<name>A0A401IIW5_APHSA</name>
<dbReference type="Pfam" id="PF03235">
    <property type="entry name" value="GmrSD_N"/>
    <property type="match status" value="1"/>
</dbReference>
<comment type="caution">
    <text evidence="2">The sequence shown here is derived from an EMBL/GenBank/DDBJ whole genome shotgun (WGS) entry which is preliminary data.</text>
</comment>
<evidence type="ECO:0000259" key="1">
    <source>
        <dbReference type="Pfam" id="PF03235"/>
    </source>
</evidence>
<protein>
    <recommendedName>
        <fullName evidence="1">GmrSD restriction endonucleases N-terminal domain-containing protein</fullName>
    </recommendedName>
</protein>
<feature type="domain" description="GmrSD restriction endonucleases N-terminal" evidence="1">
    <location>
        <begin position="48"/>
        <end position="210"/>
    </location>
</feature>
<keyword evidence="3" id="KW-1185">Reference proteome</keyword>
<dbReference type="EMBL" id="BDQK01000013">
    <property type="protein sequence ID" value="GBF81227.1"/>
    <property type="molecule type" value="Genomic_DNA"/>
</dbReference>
<dbReference type="PANTHER" id="PTHR39639:SF1">
    <property type="entry name" value="DUF262 DOMAIN-CONTAINING PROTEIN"/>
    <property type="match status" value="1"/>
</dbReference>
<accession>A0A401IIW5</accession>
<reference evidence="3" key="1">
    <citation type="submission" date="2017-05" db="EMBL/GenBank/DDBJ databases">
        <title>Physiological properties and genetic analysis related to exopolysaccharide production of fresh-water unicellular cyanobacterium Aphanothece sacrum, Suizenji Nori, that has been cultured as a food source in Japan.</title>
        <authorList>
            <person name="Kanesaki Y."/>
            <person name="Yoshikawa S."/>
            <person name="Ohki K."/>
        </authorList>
    </citation>
    <scope>NUCLEOTIDE SEQUENCE [LARGE SCALE GENOMIC DNA]</scope>
    <source>
        <strain evidence="3">FPU1</strain>
    </source>
</reference>
<dbReference type="PANTHER" id="PTHR39639">
    <property type="entry name" value="CHROMOSOME 16, WHOLE GENOME SHOTGUN SEQUENCE"/>
    <property type="match status" value="1"/>
</dbReference>
<dbReference type="InterPro" id="IPR004919">
    <property type="entry name" value="GmrSD_N"/>
</dbReference>
<sequence length="394" mass="46144">MGQFEYYVKLSERVKLTNDIRSNAMNLLEDVTKKTKEFHTDNYPMSIGEIISLYKDGEMIINPDFQRYFRWTIDQKSRFVESILLGIPIPSIFVYQREEDSIWELVDGLQRISTILEFVGELKDENGKLKPRLVLKGTKLLPSLKGVQWEKAENEDHNLPNPLRIDFKRAKMQVQIIKKESDKNAKFEVFDRLNTGGSFLSYQEVRNCLLIMLDKTLYIWLSELATNENFQNCISISDRLKEESYDMELVLKYLAISDINFEPKEFSKKEVNEYLTDYLTELCKSPSFDRDLEKRKFEKIFLLLSIATGDETFQKYSEDRFKGKFLDSAYEAITTGLKANIDAYSQTDTDIKILKNKIQSMWSENDFIDHIGTGSRARNRIPRMISFGKQHFGK</sequence>
<evidence type="ECO:0000313" key="2">
    <source>
        <dbReference type="EMBL" id="GBF81227.1"/>
    </source>
</evidence>
<organism evidence="2 3">
    <name type="scientific">Aphanothece sacrum FPU1</name>
    <dbReference type="NCBI Taxonomy" id="1920663"/>
    <lineage>
        <taxon>Bacteria</taxon>
        <taxon>Bacillati</taxon>
        <taxon>Cyanobacteriota</taxon>
        <taxon>Cyanophyceae</taxon>
        <taxon>Oscillatoriophycideae</taxon>
        <taxon>Chroococcales</taxon>
        <taxon>Aphanothecaceae</taxon>
        <taxon>Aphanothece</taxon>
    </lineage>
</organism>
<proteinExistence type="predicted"/>
<evidence type="ECO:0000313" key="3">
    <source>
        <dbReference type="Proteomes" id="UP000287247"/>
    </source>
</evidence>
<gene>
    <name evidence="2" type="ORF">AsFPU1_2639</name>
</gene>
<dbReference type="Proteomes" id="UP000287247">
    <property type="component" value="Unassembled WGS sequence"/>
</dbReference>
<dbReference type="AlphaFoldDB" id="A0A401IIW5"/>